<name>A0A0F5PKM7_9THEO</name>
<organism evidence="2 3">
    <name type="scientific">Caldanaerobacter subterraneus subsp. pacificus DSM 12653</name>
    <dbReference type="NCBI Taxonomy" id="391606"/>
    <lineage>
        <taxon>Bacteria</taxon>
        <taxon>Bacillati</taxon>
        <taxon>Bacillota</taxon>
        <taxon>Clostridia</taxon>
        <taxon>Thermoanaerobacterales</taxon>
        <taxon>Thermoanaerobacteraceae</taxon>
        <taxon>Caldanaerobacter</taxon>
    </lineage>
</organism>
<gene>
    <name evidence="2" type="ORF">CDSM653_01823</name>
</gene>
<evidence type="ECO:0000256" key="1">
    <source>
        <dbReference type="SAM" id="Coils"/>
    </source>
</evidence>
<dbReference type="AlphaFoldDB" id="A0A0F5PKM7"/>
<proteinExistence type="predicted"/>
<keyword evidence="1" id="KW-0175">Coiled coil</keyword>
<accession>A0A0F5PKM7</accession>
<evidence type="ECO:0000313" key="2">
    <source>
        <dbReference type="EMBL" id="KKC29207.1"/>
    </source>
</evidence>
<dbReference type="EMBL" id="ABXP02000104">
    <property type="protein sequence ID" value="KKC29207.1"/>
    <property type="molecule type" value="Genomic_DNA"/>
</dbReference>
<protein>
    <submittedName>
        <fullName evidence="2">Uncharacterized protein</fullName>
    </submittedName>
</protein>
<reference evidence="2 3" key="2">
    <citation type="journal article" date="2015" name="BMC Genomics">
        <title>Analysis of three genomes within the thermophilic bacterial species Caldanaerobacter subterraneus with a focus on carbon monoxide dehydrogenase evolution and hydrolase diversity.</title>
        <authorList>
            <person name="Sant'Anna F.H."/>
            <person name="Lebedinsky A.V."/>
            <person name="Sokolova T.G."/>
            <person name="Robb F.T."/>
            <person name="Gonzalez J.M."/>
        </authorList>
    </citation>
    <scope>NUCLEOTIDE SEQUENCE [LARGE SCALE GENOMIC DNA]</scope>
    <source>
        <strain evidence="2 3">DSM 12653</strain>
    </source>
</reference>
<dbReference type="Proteomes" id="UP000010146">
    <property type="component" value="Unassembled WGS sequence"/>
</dbReference>
<sequence length="137" mass="15621">MANNTLNFIKKRGQNINELKKGGKINMAILEFLSSRKFYWGAVAAALGMMLYPKAKENIKPSLEKSLKEMQDAVNKAVKFFDENKQKITEAIKNKIEELNQTAQKGSITKQKEEALNQLEYLKAKIQALEEEIKSLE</sequence>
<reference evidence="2 3" key="1">
    <citation type="submission" date="2008-07" db="EMBL/GenBank/DDBJ databases">
        <authorList>
            <person name="Gonzalez J."/>
            <person name="Sokolova T."/>
            <person name="Ferriera S."/>
            <person name="Johnson J."/>
            <person name="Kravitz S."/>
            <person name="Beeson K."/>
            <person name="Sutton G."/>
            <person name="Rogers Y.-H."/>
            <person name="Friedman R."/>
            <person name="Frazier M."/>
            <person name="Venter J.C."/>
        </authorList>
    </citation>
    <scope>NUCLEOTIDE SEQUENCE [LARGE SCALE GENOMIC DNA]</scope>
    <source>
        <strain evidence="2 3">DSM 12653</strain>
    </source>
</reference>
<evidence type="ECO:0000313" key="3">
    <source>
        <dbReference type="Proteomes" id="UP000010146"/>
    </source>
</evidence>
<comment type="caution">
    <text evidence="2">The sequence shown here is derived from an EMBL/GenBank/DDBJ whole genome shotgun (WGS) entry which is preliminary data.</text>
</comment>
<feature type="coiled-coil region" evidence="1">
    <location>
        <begin position="85"/>
        <end position="132"/>
    </location>
</feature>
<reference evidence="3" key="3">
    <citation type="submission" date="2015-02" db="EMBL/GenBank/DDBJ databases">
        <title>Genome analysis of three genomes within the thermophilic hydrogenogenic bacterial species Caldanaerobacter subterraneus.</title>
        <authorList>
            <person name="Sant'Anna F.H."/>
            <person name="Lebedinsky A."/>
            <person name="Sokolova T."/>
            <person name="Robb F.T."/>
            <person name="Gonzalez J.M."/>
        </authorList>
    </citation>
    <scope>NUCLEOTIDE SEQUENCE [LARGE SCALE GENOMIC DNA]</scope>
    <source>
        <strain evidence="3">DSM 12653</strain>
    </source>
</reference>